<keyword evidence="1" id="KW-0496">Mitochondrion</keyword>
<organism evidence="1">
    <name type="scientific">Utricularia reniformis</name>
    <dbReference type="NCBI Taxonomy" id="192314"/>
    <lineage>
        <taxon>Eukaryota</taxon>
        <taxon>Viridiplantae</taxon>
        <taxon>Streptophyta</taxon>
        <taxon>Embryophyta</taxon>
        <taxon>Tracheophyta</taxon>
        <taxon>Spermatophyta</taxon>
        <taxon>Magnoliopsida</taxon>
        <taxon>eudicotyledons</taxon>
        <taxon>Gunneridae</taxon>
        <taxon>Pentapetalae</taxon>
        <taxon>asterids</taxon>
        <taxon>lamiids</taxon>
        <taxon>Lamiales</taxon>
        <taxon>Lentibulariaceae</taxon>
        <taxon>Utricularia</taxon>
    </lineage>
</organism>
<name>A0A1Y0B3S2_9LAMI</name>
<dbReference type="EMBL" id="KY774314">
    <property type="protein sequence ID" value="ART32072.1"/>
    <property type="molecule type" value="Genomic_DNA"/>
</dbReference>
<accession>A0A1Y0B3S2</accession>
<geneLocation type="mitochondrion" evidence="1"/>
<dbReference type="AlphaFoldDB" id="A0A1Y0B3S2"/>
<reference evidence="1" key="1">
    <citation type="submission" date="2017-03" db="EMBL/GenBank/DDBJ databases">
        <title>The mitochondrial genome of the carnivorous plant Utricularia reniformis (Lentibulariaceae): structure, comparative analysis and evolutionary landmarks.</title>
        <authorList>
            <person name="Silva S.R."/>
            <person name="Alvarenga D.O."/>
            <person name="Michael T.P."/>
            <person name="Miranda V.F.O."/>
            <person name="Varani A.M."/>
        </authorList>
    </citation>
    <scope>NUCLEOTIDE SEQUENCE</scope>
</reference>
<protein>
    <submittedName>
        <fullName evidence="1">Uncharacterized protein</fullName>
    </submittedName>
</protein>
<sequence length="70" mass="7414">MVTDCPIECGRLIILYAETDSNSKAKSGHPLVIQTPSASTSEIDLFLSGLRLPVSGDKSTTKTKANTSSM</sequence>
<gene>
    <name evidence="1" type="ORF">AEK19_MT1904</name>
</gene>
<evidence type="ECO:0000313" key="1">
    <source>
        <dbReference type="EMBL" id="ART32072.1"/>
    </source>
</evidence>
<proteinExistence type="predicted"/>